<sequence length="155" mass="17547">MPTHNGENAINVVNNTNGNGKNGESTIDSFFNTTNPFIVGNFITATFLTFAKSFVTKKELANLLDQKNKSLNFSEFNLKLPYSASIIPKPYPKDYTSPKFKQFNSKIGDAREYVMKFVETFGATKLDDDLKLKEFSKFLIEKAYSWNVNLTPGFE</sequence>
<dbReference type="AlphaFoldDB" id="A0A061EHH5"/>
<evidence type="ECO:0000313" key="2">
    <source>
        <dbReference type="Proteomes" id="UP000026915"/>
    </source>
</evidence>
<dbReference type="Proteomes" id="UP000026915">
    <property type="component" value="Chromosome 4"/>
</dbReference>
<evidence type="ECO:0000313" key="1">
    <source>
        <dbReference type="EMBL" id="EOY03862.1"/>
    </source>
</evidence>
<dbReference type="eggNOG" id="ENOG502SX2M">
    <property type="taxonomic scope" value="Eukaryota"/>
</dbReference>
<dbReference type="HOGENOM" id="CLU_115620_0_0_1"/>
<accession>A0A061EHH5</accession>
<proteinExistence type="predicted"/>
<protein>
    <submittedName>
        <fullName evidence="1">H0502G05.11 protein</fullName>
    </submittedName>
</protein>
<gene>
    <name evidence="1" type="ORF">TCM_019063</name>
</gene>
<dbReference type="InParanoid" id="A0A061EHH5"/>
<organism evidence="1 2">
    <name type="scientific">Theobroma cacao</name>
    <name type="common">Cacao</name>
    <name type="synonym">Cocoa</name>
    <dbReference type="NCBI Taxonomy" id="3641"/>
    <lineage>
        <taxon>Eukaryota</taxon>
        <taxon>Viridiplantae</taxon>
        <taxon>Streptophyta</taxon>
        <taxon>Embryophyta</taxon>
        <taxon>Tracheophyta</taxon>
        <taxon>Spermatophyta</taxon>
        <taxon>Magnoliopsida</taxon>
        <taxon>eudicotyledons</taxon>
        <taxon>Gunneridae</taxon>
        <taxon>Pentapetalae</taxon>
        <taxon>rosids</taxon>
        <taxon>malvids</taxon>
        <taxon>Malvales</taxon>
        <taxon>Malvaceae</taxon>
        <taxon>Byttnerioideae</taxon>
        <taxon>Theobroma</taxon>
    </lineage>
</organism>
<dbReference type="EMBL" id="CM001882">
    <property type="protein sequence ID" value="EOY03862.1"/>
    <property type="molecule type" value="Genomic_DNA"/>
</dbReference>
<keyword evidence="2" id="KW-1185">Reference proteome</keyword>
<name>A0A061EHH5_THECC</name>
<dbReference type="Gramene" id="EOY03862">
    <property type="protein sequence ID" value="EOY03862"/>
    <property type="gene ID" value="TCM_019063"/>
</dbReference>
<reference evidence="1" key="1">
    <citation type="journal article" date="2013" name="Genome Biol.">
        <title>The genome sequence of the most widely cultivated cacao type and its use to identify candidate genes regulating pod color.</title>
        <authorList>
            <person name="Motamayor J.C."/>
            <person name="Mockaitis K."/>
            <person name="Schmutz J."/>
            <person name="Haiminen N."/>
            <person name="Iii D.L."/>
            <person name="Cornejo O."/>
            <person name="Findley S.D."/>
            <person name="Zheng P."/>
            <person name="Utro F."/>
            <person name="Royaert S."/>
            <person name="Saski C."/>
            <person name="Jenkins J."/>
            <person name="Podicheti R."/>
            <person name="Zhao M."/>
            <person name="Scheffler B.E."/>
            <person name="Stack J.C."/>
            <person name="Feltus F.A."/>
            <person name="Mustiga G.M."/>
            <person name="Amores F."/>
            <person name="Phillips W."/>
            <person name="Marelli J.P."/>
            <person name="May G.D."/>
            <person name="Shapiro H."/>
            <person name="Ma J."/>
            <person name="Bustamante C.D."/>
            <person name="Schnell R.J."/>
            <person name="Main D."/>
            <person name="Gilbert D."/>
            <person name="Parida L."/>
            <person name="Kuhn D.N."/>
        </authorList>
    </citation>
    <scope>NUCLEOTIDE SEQUENCE [LARGE SCALE GENOMIC DNA]</scope>
</reference>